<reference evidence="1" key="1">
    <citation type="submission" date="2022-07" db="EMBL/GenBank/DDBJ databases">
        <title>Phylogenomic reconstructions and comparative analyses of Kickxellomycotina fungi.</title>
        <authorList>
            <person name="Reynolds N.K."/>
            <person name="Stajich J.E."/>
            <person name="Barry K."/>
            <person name="Grigoriev I.V."/>
            <person name="Crous P."/>
            <person name="Smith M.E."/>
        </authorList>
    </citation>
    <scope>NUCLEOTIDE SEQUENCE</scope>
    <source>
        <strain evidence="1">BCRC 34191</strain>
    </source>
</reference>
<organism evidence="1 2">
    <name type="scientific">Coemansia linderi</name>
    <dbReference type="NCBI Taxonomy" id="2663919"/>
    <lineage>
        <taxon>Eukaryota</taxon>
        <taxon>Fungi</taxon>
        <taxon>Fungi incertae sedis</taxon>
        <taxon>Zoopagomycota</taxon>
        <taxon>Kickxellomycotina</taxon>
        <taxon>Kickxellomycetes</taxon>
        <taxon>Kickxellales</taxon>
        <taxon>Kickxellaceae</taxon>
        <taxon>Coemansia</taxon>
    </lineage>
</organism>
<gene>
    <name evidence="1" type="ORF">GGI18_000654</name>
</gene>
<evidence type="ECO:0000313" key="2">
    <source>
        <dbReference type="Proteomes" id="UP001140066"/>
    </source>
</evidence>
<proteinExistence type="predicted"/>
<keyword evidence="2" id="KW-1185">Reference proteome</keyword>
<dbReference type="Proteomes" id="UP001140066">
    <property type="component" value="Unassembled WGS sequence"/>
</dbReference>
<evidence type="ECO:0000313" key="1">
    <source>
        <dbReference type="EMBL" id="KAJ2792114.1"/>
    </source>
</evidence>
<accession>A0ACC1KN18</accession>
<dbReference type="EMBL" id="JANBUK010000053">
    <property type="protein sequence ID" value="KAJ2792114.1"/>
    <property type="molecule type" value="Genomic_DNA"/>
</dbReference>
<name>A0ACC1KN18_9FUNG</name>
<comment type="caution">
    <text evidence="1">The sequence shown here is derived from an EMBL/GenBank/DDBJ whole genome shotgun (WGS) entry which is preliminary data.</text>
</comment>
<sequence length="1071" mass="119402">MVFVKQERLLRISKSSLLQVHIYLQESNVEWFTDAILQEVLQAIQSALPGKVAECFKGIKSASQLKTRALQVAYYVDMTDPQGQVLVQELRVKDEDEDGAKDQDDESPDTSKGLFTYNALRPARNTLVLVPEPFDANNDVAIPDLLNRCQATQSGGPPEFEAQRSASNPRFQRAVGLLTESARSGDLETAWAAYIELCDLEGTLEQTDMMSELHQALPVTTIRSILRAIHPKFSHSKGDADEAAQSVYMYTKILNYLLLVSRLRKAERSDVVALQLAMGQCMRRLIDSQLVRSPEDAQGFVQRLEQMSMNSSQPLRLTLFDLRLLVLGAWKSQRHLLVPYLYQLACKQRMTTDESGFQRLSAVVLSFYVREYTGPGECVAPSVVTGILEDLNQRSIRLSSHHYSMLILYFGKTNNMDEALRVLERAMDDPASRKTEAIYYNTFRAFACSLAPQAERQRQPNDGLEPPSVLDPGRSNDGLDYIDELDTVTDYSTIDYNAPAGYGAAQDDDPAQAEQASLRPEHVQAARICSTIFQTMANHNIAISFRTYRELIHCMIQFGMYDKARKIFEFAVDSLSDSEVKAHLISFYLRLVTRSPHQMLQALHGAMEAIPSINAVMHSLSKRTLVDQFGIFDGDLQAFMERRRRPVVDGRGGEFLSRFLCQMHKAKHAADFIRCMAAGNDPRGQFPGFNFLPLGSDGSGLAAVEDEIAAACRAIGSVNGKWLKHVDVIYNLLPILPDIAQSQGEPDGMSFIRRLAGSECVNVEQLVALLDSAHVENYDIGLVNQFLRVKFLGLTFRQYVSEKVAAASQHYGEALRRDGVMFWPSFMYAKSNGAMLLADASQAGLGSEGLAARAVLAEAVGSWRLMASAYRKSPGGCLSPDENTVGILSLVCIRAGGWEFGRRFWGDVFRLMGSRASSDSLRPARQPLQCVRVYKHYVYYLMMAYLAANRDRSEISMVEAPSGWHVLGDNALTDMFLAMERGGVEVTSGLLCQAIRAGFEVGLIDVSSTLEQWQLQRERCGLAPPGFLRQYFASRGLPDIPEQLPSTSLVKDPSYCHRLSSFVEQQMQAFS</sequence>
<protein>
    <submittedName>
        <fullName evidence="1">Uncharacterized protein</fullName>
    </submittedName>
</protein>